<dbReference type="Gene3D" id="3.10.120.10">
    <property type="entry name" value="Cytochrome b5-like heme/steroid binding domain"/>
    <property type="match status" value="1"/>
</dbReference>
<gene>
    <name evidence="5" type="ORF">OTU49_002524</name>
</gene>
<feature type="non-terminal residue" evidence="5">
    <location>
        <position position="1"/>
    </location>
</feature>
<organism evidence="5 6">
    <name type="scientific">Cherax quadricarinatus</name>
    <name type="common">Australian red claw crayfish</name>
    <dbReference type="NCBI Taxonomy" id="27406"/>
    <lineage>
        <taxon>Eukaryota</taxon>
        <taxon>Metazoa</taxon>
        <taxon>Ecdysozoa</taxon>
        <taxon>Arthropoda</taxon>
        <taxon>Crustacea</taxon>
        <taxon>Multicrustacea</taxon>
        <taxon>Malacostraca</taxon>
        <taxon>Eumalacostraca</taxon>
        <taxon>Eucarida</taxon>
        <taxon>Decapoda</taxon>
        <taxon>Pleocyemata</taxon>
        <taxon>Astacidea</taxon>
        <taxon>Parastacoidea</taxon>
        <taxon>Parastacidae</taxon>
        <taxon>Cherax</taxon>
    </lineage>
</organism>
<reference evidence="5 6" key="1">
    <citation type="journal article" date="2024" name="BMC Genomics">
        <title>Genome assembly of redclaw crayfish (Cherax quadricarinatus) provides insights into its immune adaptation and hypoxia tolerance.</title>
        <authorList>
            <person name="Liu Z."/>
            <person name="Zheng J."/>
            <person name="Li H."/>
            <person name="Fang K."/>
            <person name="Wang S."/>
            <person name="He J."/>
            <person name="Zhou D."/>
            <person name="Weng S."/>
            <person name="Chi M."/>
            <person name="Gu Z."/>
            <person name="He J."/>
            <person name="Li F."/>
            <person name="Wang M."/>
        </authorList>
    </citation>
    <scope>NUCLEOTIDE SEQUENCE [LARGE SCALE GENOMIC DNA]</scope>
    <source>
        <tissue evidence="5">Muscle</tissue>
    </source>
</reference>
<comment type="similarity">
    <text evidence="1">Belongs to the cytochrome b5 family. MAPR subfamily.</text>
</comment>
<evidence type="ECO:0000259" key="4">
    <source>
        <dbReference type="SMART" id="SM01117"/>
    </source>
</evidence>
<proteinExistence type="inferred from homology"/>
<feature type="domain" description="Cytochrome b5 heme-binding" evidence="4">
    <location>
        <begin position="106"/>
        <end position="202"/>
    </location>
</feature>
<evidence type="ECO:0000256" key="1">
    <source>
        <dbReference type="ARBA" id="ARBA00038357"/>
    </source>
</evidence>
<dbReference type="GO" id="GO:0012505">
    <property type="term" value="C:endomembrane system"/>
    <property type="evidence" value="ECO:0007669"/>
    <property type="project" value="TreeGrafter"/>
</dbReference>
<feature type="region of interest" description="Disordered" evidence="2">
    <location>
        <begin position="77"/>
        <end position="102"/>
    </location>
</feature>
<protein>
    <recommendedName>
        <fullName evidence="4">Cytochrome b5 heme-binding domain-containing protein</fullName>
    </recommendedName>
</protein>
<dbReference type="Proteomes" id="UP001445076">
    <property type="component" value="Unassembled WGS sequence"/>
</dbReference>
<sequence length="260" mass="29081">TTTSSLSARSDLLIRMNRYVNLILIISIGVGMLGVGMMVWPEWVTGVMSHTSQAATAIHNLVTSLYLATTTTYQGTNSAHQGTSSAHQGTSSNKQKSSSRHRERIFTAQELQQYGSQGGTKGPYLAILGRVYNVKKGKEHYGPGGGYEFFSGRDGSRAFVTGDFTEEGLTDDISGLSSSDYIGLDEWVKFYESDYKYVGKLIGRFYDEKGEPTSQYYDAQRWISEAYRQRESENKEKKMFPPCNSEWTPESGARLWCTNR</sequence>
<dbReference type="PANTHER" id="PTHR10281:SF4">
    <property type="entry name" value="NEUFERRICIN"/>
    <property type="match status" value="1"/>
</dbReference>
<dbReference type="InterPro" id="IPR036400">
    <property type="entry name" value="Cyt_B5-like_heme/steroid_sf"/>
</dbReference>
<dbReference type="AlphaFoldDB" id="A0AAW0X9H4"/>
<dbReference type="Pfam" id="PF00173">
    <property type="entry name" value="Cyt-b5"/>
    <property type="match status" value="1"/>
</dbReference>
<keyword evidence="6" id="KW-1185">Reference proteome</keyword>
<keyword evidence="3" id="KW-0812">Transmembrane</keyword>
<keyword evidence="3" id="KW-1133">Transmembrane helix</keyword>
<accession>A0AAW0X9H4</accession>
<name>A0AAW0X9H4_CHEQU</name>
<dbReference type="PANTHER" id="PTHR10281">
    <property type="entry name" value="MEMBRANE-ASSOCIATED PROGESTERONE RECEPTOR COMPONENT-RELATED"/>
    <property type="match status" value="1"/>
</dbReference>
<evidence type="ECO:0000313" key="6">
    <source>
        <dbReference type="Proteomes" id="UP001445076"/>
    </source>
</evidence>
<evidence type="ECO:0000256" key="3">
    <source>
        <dbReference type="SAM" id="Phobius"/>
    </source>
</evidence>
<feature type="compositionally biased region" description="Polar residues" evidence="2">
    <location>
        <begin position="77"/>
        <end position="96"/>
    </location>
</feature>
<dbReference type="SUPFAM" id="SSF55856">
    <property type="entry name" value="Cytochrome b5-like heme/steroid binding domain"/>
    <property type="match status" value="1"/>
</dbReference>
<evidence type="ECO:0000313" key="5">
    <source>
        <dbReference type="EMBL" id="KAK8741148.1"/>
    </source>
</evidence>
<dbReference type="GO" id="GO:0016020">
    <property type="term" value="C:membrane"/>
    <property type="evidence" value="ECO:0007669"/>
    <property type="project" value="TreeGrafter"/>
</dbReference>
<dbReference type="EMBL" id="JARKIK010000031">
    <property type="protein sequence ID" value="KAK8741148.1"/>
    <property type="molecule type" value="Genomic_DNA"/>
</dbReference>
<comment type="caution">
    <text evidence="5">The sequence shown here is derived from an EMBL/GenBank/DDBJ whole genome shotgun (WGS) entry which is preliminary data.</text>
</comment>
<feature type="transmembrane region" description="Helical" evidence="3">
    <location>
        <begin position="19"/>
        <end position="40"/>
    </location>
</feature>
<keyword evidence="3" id="KW-0472">Membrane</keyword>
<evidence type="ECO:0000256" key="2">
    <source>
        <dbReference type="SAM" id="MobiDB-lite"/>
    </source>
</evidence>
<dbReference type="InterPro" id="IPR050577">
    <property type="entry name" value="MAPR/NEUFC/NENF-like"/>
</dbReference>
<dbReference type="SMART" id="SM01117">
    <property type="entry name" value="Cyt-b5"/>
    <property type="match status" value="1"/>
</dbReference>
<dbReference type="InterPro" id="IPR001199">
    <property type="entry name" value="Cyt_B5-like_heme/steroid-bd"/>
</dbReference>
<feature type="non-terminal residue" evidence="5">
    <location>
        <position position="260"/>
    </location>
</feature>